<dbReference type="AlphaFoldDB" id="A0A9D4U913"/>
<proteinExistence type="predicted"/>
<dbReference type="EMBL" id="JABFUD020000021">
    <property type="protein sequence ID" value="KAI5063228.1"/>
    <property type="molecule type" value="Genomic_DNA"/>
</dbReference>
<accession>A0A9D4U913</accession>
<dbReference type="Proteomes" id="UP000886520">
    <property type="component" value="Chromosome 21"/>
</dbReference>
<comment type="caution">
    <text evidence="1">The sequence shown here is derived from an EMBL/GenBank/DDBJ whole genome shotgun (WGS) entry which is preliminary data.</text>
</comment>
<sequence length="69" mass="7760">MATSKMRGRRQCDTVLQLSIELSKIREARKQFFLSPSPPQKFSPAKLNTFSISPSPLPLQKILFSPLNG</sequence>
<evidence type="ECO:0000313" key="1">
    <source>
        <dbReference type="EMBL" id="KAI5063228.1"/>
    </source>
</evidence>
<keyword evidence="2" id="KW-1185">Reference proteome</keyword>
<evidence type="ECO:0000313" key="2">
    <source>
        <dbReference type="Proteomes" id="UP000886520"/>
    </source>
</evidence>
<gene>
    <name evidence="1" type="ORF">GOP47_0021775</name>
</gene>
<reference evidence="1" key="1">
    <citation type="submission" date="2021-01" db="EMBL/GenBank/DDBJ databases">
        <title>Adiantum capillus-veneris genome.</title>
        <authorList>
            <person name="Fang Y."/>
            <person name="Liao Q."/>
        </authorList>
    </citation>
    <scope>NUCLEOTIDE SEQUENCE</scope>
    <source>
        <strain evidence="1">H3</strain>
        <tissue evidence="1">Leaf</tissue>
    </source>
</reference>
<protein>
    <submittedName>
        <fullName evidence="1">Uncharacterized protein</fullName>
    </submittedName>
</protein>
<name>A0A9D4U913_ADICA</name>
<organism evidence="1 2">
    <name type="scientific">Adiantum capillus-veneris</name>
    <name type="common">Maidenhair fern</name>
    <dbReference type="NCBI Taxonomy" id="13818"/>
    <lineage>
        <taxon>Eukaryota</taxon>
        <taxon>Viridiplantae</taxon>
        <taxon>Streptophyta</taxon>
        <taxon>Embryophyta</taxon>
        <taxon>Tracheophyta</taxon>
        <taxon>Polypodiopsida</taxon>
        <taxon>Polypodiidae</taxon>
        <taxon>Polypodiales</taxon>
        <taxon>Pteridineae</taxon>
        <taxon>Pteridaceae</taxon>
        <taxon>Vittarioideae</taxon>
        <taxon>Adiantum</taxon>
    </lineage>
</organism>